<dbReference type="InterPro" id="IPR023395">
    <property type="entry name" value="MCP_dom_sf"/>
</dbReference>
<evidence type="ECO:0000313" key="13">
    <source>
        <dbReference type="Proteomes" id="UP001162164"/>
    </source>
</evidence>
<evidence type="ECO:0000256" key="8">
    <source>
        <dbReference type="ARBA" id="ARBA00023128"/>
    </source>
</evidence>
<evidence type="ECO:0000256" key="1">
    <source>
        <dbReference type="ARBA" id="ARBA00004448"/>
    </source>
</evidence>
<dbReference type="Gene3D" id="1.50.40.10">
    <property type="entry name" value="Mitochondrial carrier domain"/>
    <property type="match status" value="1"/>
</dbReference>
<comment type="subcellular location">
    <subcellularLocation>
        <location evidence="1">Mitochondrion inner membrane</location>
        <topology evidence="1">Multi-pass membrane protein</topology>
    </subcellularLocation>
</comment>
<gene>
    <name evidence="12" type="ORF">NQ317_012370</name>
</gene>
<feature type="repeat" description="Solcar" evidence="10">
    <location>
        <begin position="1"/>
        <end position="75"/>
    </location>
</feature>
<dbReference type="EMBL" id="JAPWTJ010000291">
    <property type="protein sequence ID" value="KAJ8980068.1"/>
    <property type="molecule type" value="Genomic_DNA"/>
</dbReference>
<name>A0ABQ9JPZ4_9CUCU</name>
<evidence type="ECO:0008006" key="14">
    <source>
        <dbReference type="Google" id="ProtNLM"/>
    </source>
</evidence>
<sequence length="173" mass="19767">MVSGGTEAIHMPFERIQTLLADQKYHNKFKNTFDALKSLRHYGFKEYYRGFSVVISRNTLSHMTYFTFKDKVLLLLPEPRNTFHRSVNNFLSGALTGCVYSMVFFPWNVTRVAVQSKLGGKFDNPFTALKMVYKSRGGKITRVYHGAPVNCLKAFMGWGIATAAYEQCRIALK</sequence>
<keyword evidence="9 10" id="KW-0472">Membrane</keyword>
<dbReference type="InterPro" id="IPR018108">
    <property type="entry name" value="MCP_transmembrane"/>
</dbReference>
<evidence type="ECO:0000256" key="11">
    <source>
        <dbReference type="RuleBase" id="RU000488"/>
    </source>
</evidence>
<dbReference type="Proteomes" id="UP001162164">
    <property type="component" value="Unassembled WGS sequence"/>
</dbReference>
<keyword evidence="3 11" id="KW-0813">Transport</keyword>
<dbReference type="PROSITE" id="PS50920">
    <property type="entry name" value="SOLCAR"/>
    <property type="match status" value="1"/>
</dbReference>
<evidence type="ECO:0000256" key="4">
    <source>
        <dbReference type="ARBA" id="ARBA00022692"/>
    </source>
</evidence>
<dbReference type="PANTHER" id="PTHR46131">
    <property type="entry name" value="SD08549P"/>
    <property type="match status" value="1"/>
</dbReference>
<evidence type="ECO:0000256" key="6">
    <source>
        <dbReference type="ARBA" id="ARBA00022792"/>
    </source>
</evidence>
<reference evidence="12" key="1">
    <citation type="journal article" date="2023" name="Insect Mol. Biol.">
        <title>Genome sequencing provides insights into the evolution of gene families encoding plant cell wall-degrading enzymes in longhorned beetles.</title>
        <authorList>
            <person name="Shin N.R."/>
            <person name="Okamura Y."/>
            <person name="Kirsch R."/>
            <person name="Pauchet Y."/>
        </authorList>
    </citation>
    <scope>NUCLEOTIDE SEQUENCE</scope>
    <source>
        <strain evidence="12">MMC_N1</strain>
    </source>
</reference>
<evidence type="ECO:0000256" key="2">
    <source>
        <dbReference type="ARBA" id="ARBA00006375"/>
    </source>
</evidence>
<dbReference type="InterPro" id="IPR052465">
    <property type="entry name" value="Mito_NAD+_Carrier"/>
</dbReference>
<evidence type="ECO:0000256" key="9">
    <source>
        <dbReference type="ARBA" id="ARBA00023136"/>
    </source>
</evidence>
<evidence type="ECO:0000256" key="5">
    <source>
        <dbReference type="ARBA" id="ARBA00022737"/>
    </source>
</evidence>
<evidence type="ECO:0000256" key="10">
    <source>
        <dbReference type="PROSITE-ProRule" id="PRU00282"/>
    </source>
</evidence>
<dbReference type="SUPFAM" id="SSF103506">
    <property type="entry name" value="Mitochondrial carrier"/>
    <property type="match status" value="1"/>
</dbReference>
<keyword evidence="6" id="KW-0999">Mitochondrion inner membrane</keyword>
<accession>A0ABQ9JPZ4</accession>
<dbReference type="PANTHER" id="PTHR46131:SF1">
    <property type="entry name" value="SD08549P"/>
    <property type="match status" value="1"/>
</dbReference>
<keyword evidence="13" id="KW-1185">Reference proteome</keyword>
<keyword evidence="8" id="KW-0496">Mitochondrion</keyword>
<evidence type="ECO:0000256" key="3">
    <source>
        <dbReference type="ARBA" id="ARBA00022448"/>
    </source>
</evidence>
<evidence type="ECO:0000256" key="7">
    <source>
        <dbReference type="ARBA" id="ARBA00022989"/>
    </source>
</evidence>
<evidence type="ECO:0000313" key="12">
    <source>
        <dbReference type="EMBL" id="KAJ8980068.1"/>
    </source>
</evidence>
<organism evidence="12 13">
    <name type="scientific">Molorchus minor</name>
    <dbReference type="NCBI Taxonomy" id="1323400"/>
    <lineage>
        <taxon>Eukaryota</taxon>
        <taxon>Metazoa</taxon>
        <taxon>Ecdysozoa</taxon>
        <taxon>Arthropoda</taxon>
        <taxon>Hexapoda</taxon>
        <taxon>Insecta</taxon>
        <taxon>Pterygota</taxon>
        <taxon>Neoptera</taxon>
        <taxon>Endopterygota</taxon>
        <taxon>Coleoptera</taxon>
        <taxon>Polyphaga</taxon>
        <taxon>Cucujiformia</taxon>
        <taxon>Chrysomeloidea</taxon>
        <taxon>Cerambycidae</taxon>
        <taxon>Lamiinae</taxon>
        <taxon>Monochamini</taxon>
        <taxon>Molorchus</taxon>
    </lineage>
</organism>
<keyword evidence="7" id="KW-1133">Transmembrane helix</keyword>
<dbReference type="Pfam" id="PF00153">
    <property type="entry name" value="Mito_carr"/>
    <property type="match status" value="2"/>
</dbReference>
<comment type="similarity">
    <text evidence="2 11">Belongs to the mitochondrial carrier (TC 2.A.29) family.</text>
</comment>
<comment type="caution">
    <text evidence="12">The sequence shown here is derived from an EMBL/GenBank/DDBJ whole genome shotgun (WGS) entry which is preliminary data.</text>
</comment>
<keyword evidence="5" id="KW-0677">Repeat</keyword>
<proteinExistence type="inferred from homology"/>
<protein>
    <recommendedName>
        <fullName evidence="14">Mitochondrial carrier protein</fullName>
    </recommendedName>
</protein>
<keyword evidence="4 10" id="KW-0812">Transmembrane</keyword>